<feature type="region of interest" description="Disordered" evidence="1">
    <location>
        <begin position="1"/>
        <end position="37"/>
    </location>
</feature>
<keyword evidence="3" id="KW-1185">Reference proteome</keyword>
<name>A0A2S8SWW6_9BACT</name>
<organism evidence="2 3">
    <name type="scientific">Abditibacterium utsteinense</name>
    <dbReference type="NCBI Taxonomy" id="1960156"/>
    <lineage>
        <taxon>Bacteria</taxon>
        <taxon>Pseudomonadati</taxon>
        <taxon>Abditibacteriota</taxon>
        <taxon>Abditibacteriia</taxon>
        <taxon>Abditibacteriales</taxon>
        <taxon>Abditibacteriaceae</taxon>
        <taxon>Abditibacterium</taxon>
    </lineage>
</organism>
<gene>
    <name evidence="2" type="ORF">B1R32_10131</name>
</gene>
<dbReference type="EMBL" id="NIGF01000001">
    <property type="protein sequence ID" value="PQV65293.1"/>
    <property type="molecule type" value="Genomic_DNA"/>
</dbReference>
<dbReference type="AlphaFoldDB" id="A0A2S8SWW6"/>
<dbReference type="Proteomes" id="UP000237684">
    <property type="component" value="Unassembled WGS sequence"/>
</dbReference>
<comment type="caution">
    <text evidence="2">The sequence shown here is derived from an EMBL/GenBank/DDBJ whole genome shotgun (WGS) entry which is preliminary data.</text>
</comment>
<evidence type="ECO:0000313" key="2">
    <source>
        <dbReference type="EMBL" id="PQV65293.1"/>
    </source>
</evidence>
<proteinExistence type="predicted"/>
<dbReference type="InParanoid" id="A0A2S8SWW6"/>
<sequence>MARQRQQEIKRRRKRSEEATKLRVKELKAAAAKSKKA</sequence>
<accession>A0A2S8SWW6</accession>
<protein>
    <submittedName>
        <fullName evidence="2">Uncharacterized protein</fullName>
    </submittedName>
</protein>
<evidence type="ECO:0000256" key="1">
    <source>
        <dbReference type="SAM" id="MobiDB-lite"/>
    </source>
</evidence>
<reference evidence="2 3" key="1">
    <citation type="journal article" date="2018" name="Syst. Appl. Microbiol.">
        <title>Abditibacterium utsteinense sp. nov., the first cultivated member of candidate phylum FBP, isolated from ice-free Antarctic soil samples.</title>
        <authorList>
            <person name="Tahon G."/>
            <person name="Tytgat B."/>
            <person name="Lebbe L."/>
            <person name="Carlier A."/>
            <person name="Willems A."/>
        </authorList>
    </citation>
    <scope>NUCLEOTIDE SEQUENCE [LARGE SCALE GENOMIC DNA]</scope>
    <source>
        <strain evidence="2 3">LMG 29911</strain>
    </source>
</reference>
<evidence type="ECO:0000313" key="3">
    <source>
        <dbReference type="Proteomes" id="UP000237684"/>
    </source>
</evidence>
<feature type="compositionally biased region" description="Basic and acidic residues" evidence="1">
    <location>
        <begin position="1"/>
        <end position="28"/>
    </location>
</feature>